<accession>A0ACC3AN67</accession>
<sequence length="328" mass="35383">MARGQEAVSFDQIINADRQKKKNEELANRILGKNRRSSAPGPGAGNKAQNAASGSLASRIGVAKRSTPATNFKTKNANAKRVPSAPARGNASHQKCRPDEDRLMSALNPTSGQASIREGPAGISIKGASGPFVVIGSNFAPGTTAADIQSTIEPMSGEILKCWVTSHEPTVTAEITFAEKWAADNAIANLHNQRADGLILSMRMKPTGASRAKRDLFSRSTGSGSQYSQPSFNDLREQADRERRLHRGADASVQNGNYGFGEQNGDLFAQKDTRGTGRNSRGNFRGRNQGRGGRNTNQDANDQGLYSDEMMVDAPQNSRNRGKRNWNR</sequence>
<proteinExistence type="predicted"/>
<organism evidence="1 2">
    <name type="scientific">Aspergillus melleus</name>
    <dbReference type="NCBI Taxonomy" id="138277"/>
    <lineage>
        <taxon>Eukaryota</taxon>
        <taxon>Fungi</taxon>
        <taxon>Dikarya</taxon>
        <taxon>Ascomycota</taxon>
        <taxon>Pezizomycotina</taxon>
        <taxon>Eurotiomycetes</taxon>
        <taxon>Eurotiomycetidae</taxon>
        <taxon>Eurotiales</taxon>
        <taxon>Aspergillaceae</taxon>
        <taxon>Aspergillus</taxon>
        <taxon>Aspergillus subgen. Circumdati</taxon>
    </lineage>
</organism>
<evidence type="ECO:0000313" key="1">
    <source>
        <dbReference type="EMBL" id="KAK1139014.1"/>
    </source>
</evidence>
<gene>
    <name evidence="1" type="ORF">N8T08_001593</name>
</gene>
<protein>
    <submittedName>
        <fullName evidence="1">Uncharacterized protein</fullName>
    </submittedName>
</protein>
<dbReference type="EMBL" id="JAOPJF010000120">
    <property type="protein sequence ID" value="KAK1139014.1"/>
    <property type="molecule type" value="Genomic_DNA"/>
</dbReference>
<reference evidence="1 2" key="1">
    <citation type="journal article" date="2023" name="ACS Omega">
        <title>Identification of the Neoaspergillic Acid Biosynthesis Gene Cluster by Establishing an In Vitro CRISPR-Ribonucleoprotein Genetic System in Aspergillus melleus.</title>
        <authorList>
            <person name="Yuan B."/>
            <person name="Grau M.F."/>
            <person name="Murata R.M."/>
            <person name="Torok T."/>
            <person name="Venkateswaran K."/>
            <person name="Stajich J.E."/>
            <person name="Wang C.C.C."/>
        </authorList>
    </citation>
    <scope>NUCLEOTIDE SEQUENCE [LARGE SCALE GENOMIC DNA]</scope>
    <source>
        <strain evidence="1 2">IMV 1140</strain>
    </source>
</reference>
<comment type="caution">
    <text evidence="1">The sequence shown here is derived from an EMBL/GenBank/DDBJ whole genome shotgun (WGS) entry which is preliminary data.</text>
</comment>
<name>A0ACC3AN67_9EURO</name>
<keyword evidence="2" id="KW-1185">Reference proteome</keyword>
<evidence type="ECO:0000313" key="2">
    <source>
        <dbReference type="Proteomes" id="UP001177260"/>
    </source>
</evidence>
<dbReference type="Proteomes" id="UP001177260">
    <property type="component" value="Unassembled WGS sequence"/>
</dbReference>